<dbReference type="OrthoDB" id="441412at2759"/>
<evidence type="ECO:0000313" key="14">
    <source>
        <dbReference type="WBParaSite" id="HPBE_0002523801-mRNA-1"/>
    </source>
</evidence>
<evidence type="ECO:0000256" key="1">
    <source>
        <dbReference type="ARBA" id="ARBA00004651"/>
    </source>
</evidence>
<gene>
    <name evidence="12" type="ORF">HPBE_LOCUS25237</name>
</gene>
<dbReference type="GO" id="GO:0005886">
    <property type="term" value="C:plasma membrane"/>
    <property type="evidence" value="ECO:0007669"/>
    <property type="project" value="UniProtKB-SubCell"/>
</dbReference>
<dbReference type="InterPro" id="IPR006153">
    <property type="entry name" value="Cation/H_exchanger_TM"/>
</dbReference>
<evidence type="ECO:0000256" key="4">
    <source>
        <dbReference type="ARBA" id="ARBA00022692"/>
    </source>
</evidence>
<evidence type="ECO:0000256" key="7">
    <source>
        <dbReference type="ARBA" id="ARBA00023065"/>
    </source>
</evidence>
<evidence type="ECO:0000256" key="3">
    <source>
        <dbReference type="ARBA" id="ARBA00022475"/>
    </source>
</evidence>
<feature type="transmembrane region" description="Helical" evidence="10">
    <location>
        <begin position="97"/>
        <end position="119"/>
    </location>
</feature>
<evidence type="ECO:0000313" key="13">
    <source>
        <dbReference type="Proteomes" id="UP000050761"/>
    </source>
</evidence>
<feature type="transmembrane region" description="Helical" evidence="10">
    <location>
        <begin position="207"/>
        <end position="240"/>
    </location>
</feature>
<dbReference type="PANTHER" id="PTHR10110:SF86">
    <property type="entry name" value="SODIUM_HYDROGEN EXCHANGER 7"/>
    <property type="match status" value="1"/>
</dbReference>
<dbReference type="GO" id="GO:0098719">
    <property type="term" value="P:sodium ion import across plasma membrane"/>
    <property type="evidence" value="ECO:0007669"/>
    <property type="project" value="TreeGrafter"/>
</dbReference>
<evidence type="ECO:0000259" key="11">
    <source>
        <dbReference type="Pfam" id="PF00999"/>
    </source>
</evidence>
<keyword evidence="9" id="KW-0739">Sodium transport</keyword>
<dbReference type="AlphaFoldDB" id="A0A183GRB8"/>
<dbReference type="Proteomes" id="UP000050761">
    <property type="component" value="Unassembled WGS sequence"/>
</dbReference>
<dbReference type="WBParaSite" id="HPBE_0002523801-mRNA-1">
    <property type="protein sequence ID" value="HPBE_0002523801-mRNA-1"/>
    <property type="gene ID" value="HPBE_0002523801"/>
</dbReference>
<evidence type="ECO:0000256" key="10">
    <source>
        <dbReference type="SAM" id="Phobius"/>
    </source>
</evidence>
<keyword evidence="8 10" id="KW-0472">Membrane</keyword>
<dbReference type="InterPro" id="IPR018422">
    <property type="entry name" value="Cation/H_exchanger_CPA1"/>
</dbReference>
<keyword evidence="7" id="KW-0406">Ion transport</keyword>
<reference evidence="14" key="2">
    <citation type="submission" date="2019-09" db="UniProtKB">
        <authorList>
            <consortium name="WormBaseParasite"/>
        </authorList>
    </citation>
    <scope>IDENTIFICATION</scope>
</reference>
<keyword evidence="3" id="KW-1003">Cell membrane</keyword>
<keyword evidence="13" id="KW-1185">Reference proteome</keyword>
<proteinExistence type="predicted"/>
<keyword evidence="2" id="KW-0813">Transport</keyword>
<feature type="transmembrane region" description="Helical" evidence="10">
    <location>
        <begin position="173"/>
        <end position="195"/>
    </location>
</feature>
<evidence type="ECO:0000313" key="12">
    <source>
        <dbReference type="EMBL" id="VDP49887.1"/>
    </source>
</evidence>
<keyword evidence="5 10" id="KW-1133">Transmembrane helix</keyword>
<dbReference type="EMBL" id="UZAH01037554">
    <property type="protein sequence ID" value="VDP49887.1"/>
    <property type="molecule type" value="Genomic_DNA"/>
</dbReference>
<accession>A0A183GRB8</accession>
<sequence>MSSKKVLYSIAIYKFLPADVVKGIAAKYSWTSLQPETLLMVMLPPLLFESSFKINSHLFLSKLNLVICLTVVAYFVTLFVASAIMLPVLVQTQNLKISAVFLFVSIIVATDPVAVVAILEQNGAPHRLRILIEGESLLNDGLALTTYRVLEGLLWYELGRTDHFNIWRQLFDLVMNIIVSPAMGAIAARGVAWIVSKLQENKKRQAFILVSVYGIFMVCEFCSGSPALGLVSFGIMLNFYRETFAPETTEMALELWATMGYWANNVIFIFAGFSVGSEMFTHGPQIDSNEVSYMETDIEDMMTLVGGILIAPIPLFARIASVFFFYKVFYAIFSTQPIPSRREFTILAYAGLRGALGLILAMELRHKLGGFLTKKVLLLTCSTTFVCLVFQGMTFSTLARKEGSTKRSKYVKDSCVRLCRYLDVKVREAVRAMELDQSPYLTGANWNVVRAQTMECLSKHSAQMENEMVFIFLEICVTYRLRLAVPAHFFQ</sequence>
<comment type="subcellular location">
    <subcellularLocation>
        <location evidence="1">Cell membrane</location>
        <topology evidence="1">Multi-pass membrane protein</topology>
    </subcellularLocation>
</comment>
<protein>
    <submittedName>
        <fullName evidence="14">Na_H_Exchanger domain-containing protein</fullName>
    </submittedName>
</protein>
<evidence type="ECO:0000256" key="9">
    <source>
        <dbReference type="ARBA" id="ARBA00023201"/>
    </source>
</evidence>
<dbReference type="GO" id="GO:0015386">
    <property type="term" value="F:potassium:proton antiporter activity"/>
    <property type="evidence" value="ECO:0007669"/>
    <property type="project" value="TreeGrafter"/>
</dbReference>
<dbReference type="Pfam" id="PF00999">
    <property type="entry name" value="Na_H_Exchanger"/>
    <property type="match status" value="1"/>
</dbReference>
<feature type="transmembrane region" description="Helical" evidence="10">
    <location>
        <begin position="376"/>
        <end position="399"/>
    </location>
</feature>
<feature type="domain" description="Cation/H+ exchanger transmembrane" evidence="11">
    <location>
        <begin position="28"/>
        <end position="400"/>
    </location>
</feature>
<dbReference type="GO" id="GO:0015385">
    <property type="term" value="F:sodium:proton antiporter activity"/>
    <property type="evidence" value="ECO:0007669"/>
    <property type="project" value="InterPro"/>
</dbReference>
<feature type="transmembrane region" description="Helical" evidence="10">
    <location>
        <begin position="63"/>
        <end position="90"/>
    </location>
</feature>
<evidence type="ECO:0000256" key="2">
    <source>
        <dbReference type="ARBA" id="ARBA00022448"/>
    </source>
</evidence>
<evidence type="ECO:0000256" key="6">
    <source>
        <dbReference type="ARBA" id="ARBA00023053"/>
    </source>
</evidence>
<dbReference type="Gene3D" id="6.10.140.1330">
    <property type="match status" value="1"/>
</dbReference>
<organism evidence="13 14">
    <name type="scientific">Heligmosomoides polygyrus</name>
    <name type="common">Parasitic roundworm</name>
    <dbReference type="NCBI Taxonomy" id="6339"/>
    <lineage>
        <taxon>Eukaryota</taxon>
        <taxon>Metazoa</taxon>
        <taxon>Ecdysozoa</taxon>
        <taxon>Nematoda</taxon>
        <taxon>Chromadorea</taxon>
        <taxon>Rhabditida</taxon>
        <taxon>Rhabditina</taxon>
        <taxon>Rhabditomorpha</taxon>
        <taxon>Strongyloidea</taxon>
        <taxon>Heligmosomidae</taxon>
        <taxon>Heligmosomoides</taxon>
    </lineage>
</organism>
<keyword evidence="6" id="KW-0915">Sodium</keyword>
<dbReference type="GO" id="GO:0051453">
    <property type="term" value="P:regulation of intracellular pH"/>
    <property type="evidence" value="ECO:0007669"/>
    <property type="project" value="TreeGrafter"/>
</dbReference>
<feature type="transmembrane region" description="Helical" evidence="10">
    <location>
        <begin position="301"/>
        <end position="326"/>
    </location>
</feature>
<feature type="transmembrane region" description="Helical" evidence="10">
    <location>
        <begin position="346"/>
        <end position="364"/>
    </location>
</feature>
<dbReference type="PANTHER" id="PTHR10110">
    <property type="entry name" value="SODIUM/HYDROGEN EXCHANGER"/>
    <property type="match status" value="1"/>
</dbReference>
<keyword evidence="4 10" id="KW-0812">Transmembrane</keyword>
<name>A0A183GRB8_HELPZ</name>
<evidence type="ECO:0000256" key="5">
    <source>
        <dbReference type="ARBA" id="ARBA00022989"/>
    </source>
</evidence>
<evidence type="ECO:0000256" key="8">
    <source>
        <dbReference type="ARBA" id="ARBA00023136"/>
    </source>
</evidence>
<accession>A0A3P8DEH4</accession>
<feature type="transmembrane region" description="Helical" evidence="10">
    <location>
        <begin position="260"/>
        <end position="280"/>
    </location>
</feature>
<reference evidence="12 13" key="1">
    <citation type="submission" date="2018-11" db="EMBL/GenBank/DDBJ databases">
        <authorList>
            <consortium name="Pathogen Informatics"/>
        </authorList>
    </citation>
    <scope>NUCLEOTIDE SEQUENCE [LARGE SCALE GENOMIC DNA]</scope>
</reference>